<dbReference type="AlphaFoldDB" id="V2RKU2"/>
<dbReference type="RefSeq" id="WP_023275814.1">
    <property type="nucleotide sequence ID" value="NZ_CP097562.1"/>
</dbReference>
<dbReference type="KEGG" id="msch:N508_001518"/>
<name>V2RKU2_9BACT</name>
<keyword evidence="2" id="KW-1185">Reference proteome</keyword>
<dbReference type="eggNOG" id="ENOG503347T">
    <property type="taxonomic scope" value="Bacteria"/>
</dbReference>
<protein>
    <submittedName>
        <fullName evidence="1">Uncharacterized protein</fullName>
    </submittedName>
</protein>
<organism evidence="1 2">
    <name type="scientific">Mucispirillum schaedleri ASF457</name>
    <dbReference type="NCBI Taxonomy" id="1379858"/>
    <lineage>
        <taxon>Bacteria</taxon>
        <taxon>Pseudomonadati</taxon>
        <taxon>Deferribacterota</taxon>
        <taxon>Deferribacteres</taxon>
        <taxon>Deferribacterales</taxon>
        <taxon>Mucispirillaceae</taxon>
        <taxon>Mucispirillum</taxon>
    </lineage>
</organism>
<reference evidence="1" key="1">
    <citation type="journal article" date="2014" name="Genome Announc.">
        <title>Draft genome sequences of the altered schaedler flora, a defined bacterial community from gnotobiotic mice.</title>
        <authorList>
            <person name="Wannemuehler M.J."/>
            <person name="Overstreet A.M."/>
            <person name="Ward D.V."/>
            <person name="Phillips G.J."/>
        </authorList>
    </citation>
    <scope>NUCLEOTIDE SEQUENCE</scope>
    <source>
        <strain evidence="1">ASF457</strain>
    </source>
</reference>
<gene>
    <name evidence="1" type="ORF">N508_001518</name>
</gene>
<dbReference type="SUPFAM" id="SSF56399">
    <property type="entry name" value="ADP-ribosylation"/>
    <property type="match status" value="1"/>
</dbReference>
<evidence type="ECO:0000313" key="1">
    <source>
        <dbReference type="EMBL" id="USF24432.1"/>
    </source>
</evidence>
<sequence length="174" mass="20059">MEQRAYHGTSLENANKICKSSNEINFKISCGKTEWLGNGVYFFDNKQNAIDWSKKVRQFEEIGIVSAMIKADEEKVFDLVGNPKHLKLFDKMCAIVANKYNKIQNEEIDKSFMSTTIELLKQQENFDVIRAFFEIKNTNFENINKAKQKFPIGIGRIQICVINTDCITDCKVEV</sequence>
<reference evidence="1" key="3">
    <citation type="submission" date="2022-06" db="EMBL/GenBank/DDBJ databases">
        <title>Resources to Facilitate Use of the Altered Schaedler Flora (ASF) Mouse Model to Study Microbiome Function.</title>
        <authorList>
            <person name="Proctor A."/>
            <person name="Parvinroo S."/>
            <person name="Richie T."/>
            <person name="Jia X."/>
            <person name="Lee S.T.M."/>
            <person name="Karp P.D."/>
            <person name="Paley S."/>
            <person name="Kostic A.D."/>
            <person name="Pierre J.F."/>
            <person name="Wannemuehler M.J."/>
            <person name="Phillips G.J."/>
        </authorList>
    </citation>
    <scope>NUCLEOTIDE SEQUENCE</scope>
    <source>
        <strain evidence="1">ASF457</strain>
    </source>
</reference>
<dbReference type="Proteomes" id="UP000017429">
    <property type="component" value="Chromosome"/>
</dbReference>
<proteinExistence type="predicted"/>
<evidence type="ECO:0000313" key="2">
    <source>
        <dbReference type="Proteomes" id="UP000017429"/>
    </source>
</evidence>
<dbReference type="OrthoDB" id="274805at2"/>
<dbReference type="EMBL" id="CP097562">
    <property type="protein sequence ID" value="USF24432.1"/>
    <property type="molecule type" value="Genomic_DNA"/>
</dbReference>
<dbReference type="Gene3D" id="3.90.228.10">
    <property type="match status" value="1"/>
</dbReference>
<reference evidence="1" key="2">
    <citation type="submission" date="2022-05" db="EMBL/GenBank/DDBJ databases">
        <authorList>
            <person name="Proctor A.L."/>
            <person name="Phillips G.J."/>
            <person name="Wannemuehler M.J."/>
        </authorList>
    </citation>
    <scope>NUCLEOTIDE SEQUENCE</scope>
    <source>
        <strain evidence="1">ASF457</strain>
    </source>
</reference>
<accession>V2RKU2</accession>